<name>A0A0F9D8Y3_9ZZZZ</name>
<reference evidence="1" key="1">
    <citation type="journal article" date="2015" name="Nature">
        <title>Complex archaea that bridge the gap between prokaryotes and eukaryotes.</title>
        <authorList>
            <person name="Spang A."/>
            <person name="Saw J.H."/>
            <person name="Jorgensen S.L."/>
            <person name="Zaremba-Niedzwiedzka K."/>
            <person name="Martijn J."/>
            <person name="Lind A.E."/>
            <person name="van Eijk R."/>
            <person name="Schleper C."/>
            <person name="Guy L."/>
            <person name="Ettema T.J."/>
        </authorList>
    </citation>
    <scope>NUCLEOTIDE SEQUENCE</scope>
</reference>
<evidence type="ECO:0000313" key="1">
    <source>
        <dbReference type="EMBL" id="KKL08543.1"/>
    </source>
</evidence>
<comment type="caution">
    <text evidence="1">The sequence shown here is derived from an EMBL/GenBank/DDBJ whole genome shotgun (WGS) entry which is preliminary data.</text>
</comment>
<dbReference type="AlphaFoldDB" id="A0A0F9D8Y3"/>
<proteinExistence type="predicted"/>
<accession>A0A0F9D8Y3</accession>
<gene>
    <name evidence="1" type="ORF">LCGC14_2574810</name>
</gene>
<dbReference type="EMBL" id="LAZR01042838">
    <property type="protein sequence ID" value="KKL08543.1"/>
    <property type="molecule type" value="Genomic_DNA"/>
</dbReference>
<sequence length="75" mass="8637">MNVANEILARWATPNELYWVELRRNELGFYYLGLNCGGSLYHCDNELSAITALQEKIDNGLFRTPISIKMQRVTT</sequence>
<protein>
    <submittedName>
        <fullName evidence="1">Uncharacterized protein</fullName>
    </submittedName>
</protein>
<organism evidence="1">
    <name type="scientific">marine sediment metagenome</name>
    <dbReference type="NCBI Taxonomy" id="412755"/>
    <lineage>
        <taxon>unclassified sequences</taxon>
        <taxon>metagenomes</taxon>
        <taxon>ecological metagenomes</taxon>
    </lineage>
</organism>